<evidence type="ECO:0000313" key="3">
    <source>
        <dbReference type="Proteomes" id="UP000219440"/>
    </source>
</evidence>
<dbReference type="OrthoDB" id="5123855at2"/>
<accession>A0A2C8Z4F1</accession>
<dbReference type="Proteomes" id="UP000219440">
    <property type="component" value="Unassembled WGS sequence"/>
</dbReference>
<dbReference type="EMBL" id="OCST01000002">
    <property type="protein sequence ID" value="SOE58562.1"/>
    <property type="molecule type" value="Genomic_DNA"/>
</dbReference>
<reference evidence="2 3" key="1">
    <citation type="submission" date="2017-09" db="EMBL/GenBank/DDBJ databases">
        <authorList>
            <person name="Ehlers B."/>
            <person name="Leendertz F.H."/>
        </authorList>
    </citation>
    <scope>NUCLEOTIDE SEQUENCE [LARGE SCALE GENOMIC DNA]</scope>
    <source>
        <strain evidence="2 3">CGMCC 1.05381</strain>
    </source>
</reference>
<feature type="domain" description="DUF7882" evidence="1">
    <location>
        <begin position="1"/>
        <end position="97"/>
    </location>
</feature>
<name>A0A2C8Z4F1_9MICO</name>
<sequence length="104" mass="11624">MGQFFYANSPDGFDIDDRALTHLRIVIYAKLRRNESFGFSWDNTQGPGVERISVWLNASVPLRFSFASGEPLAVNRSWLEQLTQSADTPAGLYLSPEPSTSRAL</sequence>
<dbReference type="AlphaFoldDB" id="A0A2C8Z4F1"/>
<dbReference type="InterPro" id="IPR057204">
    <property type="entry name" value="DUF7882"/>
</dbReference>
<keyword evidence="3" id="KW-1185">Reference proteome</keyword>
<organism evidence="2 3">
    <name type="scientific">Salinibacterium xinjiangense</name>
    <dbReference type="NCBI Taxonomy" id="386302"/>
    <lineage>
        <taxon>Bacteria</taxon>
        <taxon>Bacillati</taxon>
        <taxon>Actinomycetota</taxon>
        <taxon>Actinomycetes</taxon>
        <taxon>Micrococcales</taxon>
        <taxon>Microbacteriaceae</taxon>
        <taxon>Salinibacterium</taxon>
    </lineage>
</organism>
<protein>
    <recommendedName>
        <fullName evidence="1">DUF7882 domain-containing protein</fullName>
    </recommendedName>
</protein>
<dbReference type="RefSeq" id="WP_097059961.1">
    <property type="nucleotide sequence ID" value="NZ_BMLC01000001.1"/>
</dbReference>
<dbReference type="Pfam" id="PF25355">
    <property type="entry name" value="DUF7882"/>
    <property type="match status" value="1"/>
</dbReference>
<gene>
    <name evidence="2" type="ORF">SAMN06296378_0789</name>
</gene>
<proteinExistence type="predicted"/>
<evidence type="ECO:0000259" key="1">
    <source>
        <dbReference type="Pfam" id="PF25355"/>
    </source>
</evidence>
<evidence type="ECO:0000313" key="2">
    <source>
        <dbReference type="EMBL" id="SOE58562.1"/>
    </source>
</evidence>